<name>A0AAN8K262_PATCE</name>
<reference evidence="2 3" key="1">
    <citation type="submission" date="2024-01" db="EMBL/GenBank/DDBJ databases">
        <title>The genome of the rayed Mediterranean limpet Patella caerulea (Linnaeus, 1758).</title>
        <authorList>
            <person name="Anh-Thu Weber A."/>
            <person name="Halstead-Nussloch G."/>
        </authorList>
    </citation>
    <scope>NUCLEOTIDE SEQUENCE [LARGE SCALE GENOMIC DNA]</scope>
    <source>
        <strain evidence="2">AATW-2023a</strain>
        <tissue evidence="2">Whole specimen</tissue>
    </source>
</reference>
<sequence length="162" mass="18218">MALKLATYNNANKTTPLVLLSILYEECLKNGSRLAANESKSRGSGGKGSKEEEDTDFGAVMYIISVLVFYSLGIVVMIIKYLRTEKEEMEEEAALENFFKGMPNRQKAHESEVNQVAIQAFHTLTSSSNYDDETNEVVERIVETSCNPDKVRFKRHVLVTDV</sequence>
<dbReference type="AlphaFoldDB" id="A0AAN8K262"/>
<feature type="transmembrane region" description="Helical" evidence="1">
    <location>
        <begin position="59"/>
        <end position="79"/>
    </location>
</feature>
<dbReference type="Proteomes" id="UP001347796">
    <property type="component" value="Unassembled WGS sequence"/>
</dbReference>
<protein>
    <submittedName>
        <fullName evidence="2">Uncharacterized protein</fullName>
    </submittedName>
</protein>
<keyword evidence="3" id="KW-1185">Reference proteome</keyword>
<proteinExistence type="predicted"/>
<keyword evidence="1" id="KW-1133">Transmembrane helix</keyword>
<keyword evidence="1" id="KW-0812">Transmembrane</keyword>
<evidence type="ECO:0000313" key="3">
    <source>
        <dbReference type="Proteomes" id="UP001347796"/>
    </source>
</evidence>
<accession>A0AAN8K262</accession>
<dbReference type="EMBL" id="JAZGQO010000006">
    <property type="protein sequence ID" value="KAK6186590.1"/>
    <property type="molecule type" value="Genomic_DNA"/>
</dbReference>
<comment type="caution">
    <text evidence="2">The sequence shown here is derived from an EMBL/GenBank/DDBJ whole genome shotgun (WGS) entry which is preliminary data.</text>
</comment>
<gene>
    <name evidence="2" type="ORF">SNE40_008603</name>
</gene>
<evidence type="ECO:0000256" key="1">
    <source>
        <dbReference type="SAM" id="Phobius"/>
    </source>
</evidence>
<keyword evidence="1" id="KW-0472">Membrane</keyword>
<evidence type="ECO:0000313" key="2">
    <source>
        <dbReference type="EMBL" id="KAK6186590.1"/>
    </source>
</evidence>
<organism evidence="2 3">
    <name type="scientific">Patella caerulea</name>
    <name type="common">Rayed Mediterranean limpet</name>
    <dbReference type="NCBI Taxonomy" id="87958"/>
    <lineage>
        <taxon>Eukaryota</taxon>
        <taxon>Metazoa</taxon>
        <taxon>Spiralia</taxon>
        <taxon>Lophotrochozoa</taxon>
        <taxon>Mollusca</taxon>
        <taxon>Gastropoda</taxon>
        <taxon>Patellogastropoda</taxon>
        <taxon>Patelloidea</taxon>
        <taxon>Patellidae</taxon>
        <taxon>Patella</taxon>
    </lineage>
</organism>